<accession>A0A255Y8P1</accession>
<dbReference type="InterPro" id="IPR007627">
    <property type="entry name" value="RNA_pol_sigma70_r2"/>
</dbReference>
<keyword evidence="4" id="KW-0804">Transcription</keyword>
<evidence type="ECO:0000256" key="4">
    <source>
        <dbReference type="ARBA" id="ARBA00023163"/>
    </source>
</evidence>
<dbReference type="PANTHER" id="PTHR30385:SF7">
    <property type="entry name" value="RNA POLYMERASE SIGMA FACTOR FLIA"/>
    <property type="match status" value="1"/>
</dbReference>
<comment type="caution">
    <text evidence="8">The sequence shown here is derived from an EMBL/GenBank/DDBJ whole genome shotgun (WGS) entry which is preliminary data.</text>
</comment>
<dbReference type="InterPro" id="IPR000943">
    <property type="entry name" value="RNA_pol_sigma70"/>
</dbReference>
<evidence type="ECO:0000259" key="7">
    <source>
        <dbReference type="Pfam" id="PF04545"/>
    </source>
</evidence>
<dbReference type="Pfam" id="PF04542">
    <property type="entry name" value="Sigma70_r2"/>
    <property type="match status" value="1"/>
</dbReference>
<dbReference type="RefSeq" id="WP_094474930.1">
    <property type="nucleotide sequence ID" value="NZ_NOXT01000123.1"/>
</dbReference>
<dbReference type="EMBL" id="NOXT01000123">
    <property type="protein sequence ID" value="OYQ25104.1"/>
    <property type="molecule type" value="Genomic_DNA"/>
</dbReference>
<feature type="domain" description="RNA polymerase sigma-70 region 2" evidence="6">
    <location>
        <begin position="25"/>
        <end position="95"/>
    </location>
</feature>
<dbReference type="GO" id="GO:0003677">
    <property type="term" value="F:DNA binding"/>
    <property type="evidence" value="ECO:0007669"/>
    <property type="project" value="UniProtKB-KW"/>
</dbReference>
<keyword evidence="3" id="KW-0238">DNA-binding</keyword>
<sequence>MDARLGLEPALYAPARLAQVDPERLISSHLALVRRIAWHVHARVSTAIDVEDLVQIGMVALIEAARGFEDRGHAAFATYASVRVRGAMINQLRKGATLVRSAMRRKREWGQVRARLEGQLGRAATDAEMAAALDLPIADYRAGMAQTHAVQTESLDDAYSDHSDWFASDDPDAHDVLESERRRSAIAAAIADLPEREAQVLQLYFVEELNLEEIGQVLGVGAARICQIKKAALTRMRGKLAGWNDSD</sequence>
<dbReference type="Pfam" id="PF04545">
    <property type="entry name" value="Sigma70_r4"/>
    <property type="match status" value="1"/>
</dbReference>
<dbReference type="PRINTS" id="PR00046">
    <property type="entry name" value="SIGMA70FCT"/>
</dbReference>
<dbReference type="InterPro" id="IPR012845">
    <property type="entry name" value="RNA_pol_sigma_FliA_WhiG"/>
</dbReference>
<dbReference type="Gene3D" id="1.10.1740.10">
    <property type="match status" value="1"/>
</dbReference>
<dbReference type="NCBIfam" id="TIGR02479">
    <property type="entry name" value="FliA_WhiG"/>
    <property type="match status" value="1"/>
</dbReference>
<evidence type="ECO:0000259" key="5">
    <source>
        <dbReference type="Pfam" id="PF04539"/>
    </source>
</evidence>
<dbReference type="InterPro" id="IPR007630">
    <property type="entry name" value="RNA_pol_sigma70_r4"/>
</dbReference>
<dbReference type="PANTHER" id="PTHR30385">
    <property type="entry name" value="SIGMA FACTOR F FLAGELLAR"/>
    <property type="match status" value="1"/>
</dbReference>
<evidence type="ECO:0000256" key="3">
    <source>
        <dbReference type="ARBA" id="ARBA00023125"/>
    </source>
</evidence>
<dbReference type="GO" id="GO:0006352">
    <property type="term" value="P:DNA-templated transcription initiation"/>
    <property type="evidence" value="ECO:0007669"/>
    <property type="project" value="InterPro"/>
</dbReference>
<dbReference type="Gene3D" id="1.20.140.160">
    <property type="match status" value="1"/>
</dbReference>
<dbReference type="InterPro" id="IPR007624">
    <property type="entry name" value="RNA_pol_sigma70_r3"/>
</dbReference>
<evidence type="ECO:0000256" key="1">
    <source>
        <dbReference type="ARBA" id="ARBA00023015"/>
    </source>
</evidence>
<dbReference type="SUPFAM" id="SSF88946">
    <property type="entry name" value="Sigma2 domain of RNA polymerase sigma factors"/>
    <property type="match status" value="1"/>
</dbReference>
<proteinExistence type="predicted"/>
<dbReference type="InterPro" id="IPR013325">
    <property type="entry name" value="RNA_pol_sigma_r2"/>
</dbReference>
<dbReference type="Pfam" id="PF04539">
    <property type="entry name" value="Sigma70_r3"/>
    <property type="match status" value="1"/>
</dbReference>
<dbReference type="OrthoDB" id="9799825at2"/>
<feature type="domain" description="RNA polymerase sigma-70 region 3" evidence="5">
    <location>
        <begin position="112"/>
        <end position="160"/>
    </location>
</feature>
<dbReference type="GO" id="GO:0003899">
    <property type="term" value="F:DNA-directed RNA polymerase activity"/>
    <property type="evidence" value="ECO:0007669"/>
    <property type="project" value="InterPro"/>
</dbReference>
<evidence type="ECO:0000256" key="2">
    <source>
        <dbReference type="ARBA" id="ARBA00023082"/>
    </source>
</evidence>
<protein>
    <submittedName>
        <fullName evidence="8">FliA/WhiG family RNA polymerase sigma factor</fullName>
    </submittedName>
</protein>
<dbReference type="Proteomes" id="UP000216991">
    <property type="component" value="Unassembled WGS sequence"/>
</dbReference>
<dbReference type="CDD" id="cd06171">
    <property type="entry name" value="Sigma70_r4"/>
    <property type="match status" value="1"/>
</dbReference>
<dbReference type="NCBIfam" id="NF005413">
    <property type="entry name" value="PRK06986.1"/>
    <property type="match status" value="1"/>
</dbReference>
<name>A0A255Y8P1_9SPHN</name>
<evidence type="ECO:0000259" key="6">
    <source>
        <dbReference type="Pfam" id="PF04542"/>
    </source>
</evidence>
<dbReference type="InterPro" id="IPR013324">
    <property type="entry name" value="RNA_pol_sigma_r3/r4-like"/>
</dbReference>
<dbReference type="SUPFAM" id="SSF88659">
    <property type="entry name" value="Sigma3 and sigma4 domains of RNA polymerase sigma factors"/>
    <property type="match status" value="2"/>
</dbReference>
<dbReference type="NCBIfam" id="TIGR02937">
    <property type="entry name" value="sigma70-ECF"/>
    <property type="match status" value="1"/>
</dbReference>
<keyword evidence="2" id="KW-0731">Sigma factor</keyword>
<dbReference type="AlphaFoldDB" id="A0A255Y8P1"/>
<keyword evidence="9" id="KW-1185">Reference proteome</keyword>
<dbReference type="PIRSF" id="PIRSF000770">
    <property type="entry name" value="RNA_pol_sigma-SigE/K"/>
    <property type="match status" value="1"/>
</dbReference>
<evidence type="ECO:0000313" key="9">
    <source>
        <dbReference type="Proteomes" id="UP000216991"/>
    </source>
</evidence>
<reference evidence="8 9" key="1">
    <citation type="submission" date="2017-07" db="EMBL/GenBank/DDBJ databases">
        <title>Sandarakinorhabdus cyanobacteriorum sp. nov., a novel bacterium isolated from cyanobacterial aggregates in a eutrophic lake.</title>
        <authorList>
            <person name="Cai H."/>
        </authorList>
    </citation>
    <scope>NUCLEOTIDE SEQUENCE [LARGE SCALE GENOMIC DNA]</scope>
    <source>
        <strain evidence="8 9">TH057</strain>
    </source>
</reference>
<feature type="domain" description="RNA polymerase sigma-70 region 4" evidence="7">
    <location>
        <begin position="189"/>
        <end position="237"/>
    </location>
</feature>
<gene>
    <name evidence="8" type="ORF">CHU93_14845</name>
</gene>
<organism evidence="8 9">
    <name type="scientific">Sandarakinorhabdus cyanobacteriorum</name>
    <dbReference type="NCBI Taxonomy" id="1981098"/>
    <lineage>
        <taxon>Bacteria</taxon>
        <taxon>Pseudomonadati</taxon>
        <taxon>Pseudomonadota</taxon>
        <taxon>Alphaproteobacteria</taxon>
        <taxon>Sphingomonadales</taxon>
        <taxon>Sphingosinicellaceae</taxon>
        <taxon>Sandarakinorhabdus</taxon>
    </lineage>
</organism>
<evidence type="ECO:0000313" key="8">
    <source>
        <dbReference type="EMBL" id="OYQ25104.1"/>
    </source>
</evidence>
<dbReference type="GO" id="GO:0016987">
    <property type="term" value="F:sigma factor activity"/>
    <property type="evidence" value="ECO:0007669"/>
    <property type="project" value="UniProtKB-KW"/>
</dbReference>
<keyword evidence="1" id="KW-0805">Transcription regulation</keyword>
<dbReference type="InterPro" id="IPR014284">
    <property type="entry name" value="RNA_pol_sigma-70_dom"/>
</dbReference>